<gene>
    <name evidence="3" type="ORF">AMYX_37100</name>
</gene>
<dbReference type="Pfam" id="PF01740">
    <property type="entry name" value="STAS"/>
    <property type="match status" value="1"/>
</dbReference>
<dbReference type="RefSeq" id="WP_209005186.1">
    <property type="nucleotide sequence ID" value="NZ_BJTG01000009.1"/>
</dbReference>
<dbReference type="AlphaFoldDB" id="A0A7I9VSA4"/>
<feature type="domain" description="STAS" evidence="2">
    <location>
        <begin position="190"/>
        <end position="301"/>
    </location>
</feature>
<dbReference type="PROSITE" id="PS50801">
    <property type="entry name" value="STAS"/>
    <property type="match status" value="1"/>
</dbReference>
<dbReference type="PANTHER" id="PTHR33745">
    <property type="entry name" value="RSBT ANTAGONIST PROTEIN RSBS-RELATED"/>
    <property type="match status" value="1"/>
</dbReference>
<evidence type="ECO:0000313" key="4">
    <source>
        <dbReference type="Proteomes" id="UP000503640"/>
    </source>
</evidence>
<dbReference type="CDD" id="cd07041">
    <property type="entry name" value="STAS_RsbR_RsbS_like"/>
    <property type="match status" value="1"/>
</dbReference>
<dbReference type="SUPFAM" id="SSF46458">
    <property type="entry name" value="Globin-like"/>
    <property type="match status" value="1"/>
</dbReference>
<dbReference type="InterPro" id="IPR002645">
    <property type="entry name" value="STAS_dom"/>
</dbReference>
<dbReference type="InterPro" id="IPR009050">
    <property type="entry name" value="Globin-like_sf"/>
</dbReference>
<sequence length="319" mass="35700">MADGKLAWMSRALPHELAVDEEEVARRKEFLEFRDEDIEQLKGLRELARKYADPVIEEFYRHILSFDETKAFFRDPKVLARVKQLQKDYFVRLTEGDYGAAYVANRLKIGAAHEHVNLEPKWYLGMYAFYLRLVARRLQEAFASEPSRAMTAFLSLMKLVFLDVGLAVDTYIHAREATMRKQQEAIRELSTPVLQIRERLLLLPIIGVIDTHRARLITDSLLRAIRANRAKVVVMDVTGVATIDSKVANHLIQTVTAAGLMGAKVIVTGLSSDVAQALVALGLDLAKLETVGDLQGGIEEAERLLGYEVVRTGAGAQPG</sequence>
<evidence type="ECO:0000259" key="2">
    <source>
        <dbReference type="PROSITE" id="PS50801"/>
    </source>
</evidence>
<evidence type="ECO:0000256" key="1">
    <source>
        <dbReference type="ARBA" id="ARBA00022553"/>
    </source>
</evidence>
<dbReference type="Gene3D" id="1.10.490.10">
    <property type="entry name" value="Globins"/>
    <property type="match status" value="1"/>
</dbReference>
<dbReference type="InterPro" id="IPR012292">
    <property type="entry name" value="Globin/Proto"/>
</dbReference>
<dbReference type="InterPro" id="IPR051932">
    <property type="entry name" value="Bact_StressResp_Reg"/>
</dbReference>
<comment type="caution">
    <text evidence="3">The sequence shown here is derived from an EMBL/GenBank/DDBJ whole genome shotgun (WGS) entry which is preliminary data.</text>
</comment>
<dbReference type="PANTHER" id="PTHR33745:SF3">
    <property type="entry name" value="RSBT CO-ANTAGONIST PROTEIN RSBRC"/>
    <property type="match status" value="1"/>
</dbReference>
<dbReference type="InterPro" id="IPR036513">
    <property type="entry name" value="STAS_dom_sf"/>
</dbReference>
<keyword evidence="1" id="KW-0597">Phosphoprotein</keyword>
<dbReference type="GO" id="GO:0019825">
    <property type="term" value="F:oxygen binding"/>
    <property type="evidence" value="ECO:0007669"/>
    <property type="project" value="InterPro"/>
</dbReference>
<dbReference type="Pfam" id="PF11563">
    <property type="entry name" value="Protoglobin"/>
    <property type="match status" value="1"/>
</dbReference>
<dbReference type="CDD" id="cd01068">
    <property type="entry name" value="globin_sensor"/>
    <property type="match status" value="1"/>
</dbReference>
<dbReference type="InterPro" id="IPR039379">
    <property type="entry name" value="Protoglobin_sensor_dom"/>
</dbReference>
<organism evidence="3 4">
    <name type="scientific">Anaeromyxobacter diazotrophicus</name>
    <dbReference type="NCBI Taxonomy" id="2590199"/>
    <lineage>
        <taxon>Bacteria</taxon>
        <taxon>Pseudomonadati</taxon>
        <taxon>Myxococcota</taxon>
        <taxon>Myxococcia</taxon>
        <taxon>Myxococcales</taxon>
        <taxon>Cystobacterineae</taxon>
        <taxon>Anaeromyxobacteraceae</taxon>
        <taxon>Anaeromyxobacter</taxon>
    </lineage>
</organism>
<dbReference type="Proteomes" id="UP000503640">
    <property type="component" value="Unassembled WGS sequence"/>
</dbReference>
<dbReference type="EMBL" id="BJTG01000009">
    <property type="protein sequence ID" value="GEJ58969.1"/>
    <property type="molecule type" value="Genomic_DNA"/>
</dbReference>
<evidence type="ECO:0000313" key="3">
    <source>
        <dbReference type="EMBL" id="GEJ58969.1"/>
    </source>
</evidence>
<reference evidence="4" key="1">
    <citation type="journal article" date="2020" name="Appl. Environ. Microbiol.">
        <title>Diazotrophic Anaeromyxobacter Isolates from Soils.</title>
        <authorList>
            <person name="Masuda Y."/>
            <person name="Yamanaka H."/>
            <person name="Xu Z.X."/>
            <person name="Shiratori Y."/>
            <person name="Aono T."/>
            <person name="Amachi S."/>
            <person name="Senoo K."/>
            <person name="Itoh H."/>
        </authorList>
    </citation>
    <scope>NUCLEOTIDE SEQUENCE [LARGE SCALE GENOMIC DNA]</scope>
    <source>
        <strain evidence="4">R267</strain>
    </source>
</reference>
<accession>A0A7I9VSA4</accession>
<keyword evidence="4" id="KW-1185">Reference proteome</keyword>
<dbReference type="Gene3D" id="3.30.750.24">
    <property type="entry name" value="STAS domain"/>
    <property type="match status" value="1"/>
</dbReference>
<protein>
    <recommendedName>
        <fullName evidence="2">STAS domain-containing protein</fullName>
    </recommendedName>
</protein>
<dbReference type="SUPFAM" id="SSF52091">
    <property type="entry name" value="SpoIIaa-like"/>
    <property type="match status" value="1"/>
</dbReference>
<name>A0A7I9VSA4_9BACT</name>
<dbReference type="GO" id="GO:0020037">
    <property type="term" value="F:heme binding"/>
    <property type="evidence" value="ECO:0007669"/>
    <property type="project" value="InterPro"/>
</dbReference>
<dbReference type="InterPro" id="IPR044398">
    <property type="entry name" value="Globin-sensor_dom"/>
</dbReference>
<proteinExistence type="predicted"/>